<dbReference type="PROSITE" id="PS50968">
    <property type="entry name" value="BIOTINYL_LIPOYL"/>
    <property type="match status" value="1"/>
</dbReference>
<dbReference type="SUPFAM" id="SSF51230">
    <property type="entry name" value="Single hybrid motif"/>
    <property type="match status" value="1"/>
</dbReference>
<proteinExistence type="predicted"/>
<dbReference type="Pfam" id="PF00364">
    <property type="entry name" value="Biotin_lipoyl"/>
    <property type="match status" value="1"/>
</dbReference>
<gene>
    <name evidence="2" type="ORF">CBA19CS42_30430</name>
</gene>
<name>A0AA37IGN7_9BURK</name>
<feature type="domain" description="Lipoyl-binding" evidence="1">
    <location>
        <begin position="1"/>
        <end position="46"/>
    </location>
</feature>
<comment type="caution">
    <text evidence="2">The sequence shown here is derived from an EMBL/GenBank/DDBJ whole genome shotgun (WGS) entry which is preliminary data.</text>
</comment>
<evidence type="ECO:0000313" key="3">
    <source>
        <dbReference type="Proteomes" id="UP001055111"/>
    </source>
</evidence>
<dbReference type="AlphaFoldDB" id="A0AA37IGN7"/>
<accession>A0AA37IGN7</accession>
<dbReference type="InterPro" id="IPR000089">
    <property type="entry name" value="Biotin_lipoyl"/>
</dbReference>
<dbReference type="Pfam" id="PF10137">
    <property type="entry name" value="CAP12-PCTIR_TIR"/>
    <property type="match status" value="1"/>
</dbReference>
<sequence length="217" mass="23992">MEETILTLESEKATMDLPSPTEGRVVKVLVNVGDKLRAETPILEIEPLSILKTDLWNSPSPRVASGSPETGSSVFLVHGHNDALREMTARFMEKLGLEVVILSEKVNSGDTIIEKLERHSSVHFAVVLMTSDDVGAKKGATPEGLQSRARQNVILELGYFIAKIGRSRVCVLYEEDVELPSDYYGVAYVPIDSKGAWRFALAKEFKHRGLNVDLNKL</sequence>
<organism evidence="2 3">
    <name type="scientific">Caballeronia novacaledonica</name>
    <dbReference type="NCBI Taxonomy" id="1544861"/>
    <lineage>
        <taxon>Bacteria</taxon>
        <taxon>Pseudomonadati</taxon>
        <taxon>Pseudomonadota</taxon>
        <taxon>Betaproteobacteria</taxon>
        <taxon>Burkholderiales</taxon>
        <taxon>Burkholderiaceae</taxon>
        <taxon>Caballeronia</taxon>
    </lineage>
</organism>
<dbReference type="GO" id="GO:0050135">
    <property type="term" value="F:NADP+ nucleosidase activity"/>
    <property type="evidence" value="ECO:0007669"/>
    <property type="project" value="InterPro"/>
</dbReference>
<evidence type="ECO:0000313" key="2">
    <source>
        <dbReference type="EMBL" id="GJH28924.1"/>
    </source>
</evidence>
<dbReference type="InterPro" id="IPR011053">
    <property type="entry name" value="Single_hybrid_motif"/>
</dbReference>
<dbReference type="Proteomes" id="UP001055111">
    <property type="component" value="Unassembled WGS sequence"/>
</dbReference>
<dbReference type="EMBL" id="BPUS01000018">
    <property type="protein sequence ID" value="GJH28924.1"/>
    <property type="molecule type" value="Genomic_DNA"/>
</dbReference>
<evidence type="ECO:0000259" key="1">
    <source>
        <dbReference type="PROSITE" id="PS50968"/>
    </source>
</evidence>
<reference evidence="2" key="1">
    <citation type="submission" date="2022-09" db="EMBL/GenBank/DDBJ databases">
        <title>Isolation and characterization of 3-chlorobenzoate degrading bacteria from soils in Shizuoka.</title>
        <authorList>
            <person name="Ifat A."/>
            <person name="Ogawa N."/>
            <person name="Kimbara K."/>
            <person name="Moriuchi R."/>
            <person name="Dohra H."/>
            <person name="Shintani M."/>
        </authorList>
    </citation>
    <scope>NUCLEOTIDE SEQUENCE</scope>
    <source>
        <strain evidence="2">19CS4-2</strain>
    </source>
</reference>
<dbReference type="Gene3D" id="2.40.50.100">
    <property type="match status" value="1"/>
</dbReference>
<protein>
    <submittedName>
        <fullName evidence="2">Nucleotide-binding protein</fullName>
    </submittedName>
</protein>
<dbReference type="CDD" id="cd06849">
    <property type="entry name" value="lipoyl_domain"/>
    <property type="match status" value="1"/>
</dbReference>
<dbReference type="InterPro" id="IPR019302">
    <property type="entry name" value="CAP12/PCTIR_TIR_dom"/>
</dbReference>